<dbReference type="RefSeq" id="WP_013259377.1">
    <property type="nucleotide sequence ID" value="NC_014365.1"/>
</dbReference>
<dbReference type="eggNOG" id="ENOG50334UC">
    <property type="taxonomic scope" value="Bacteria"/>
</dbReference>
<dbReference type="OrthoDB" id="8396599at2"/>
<accession>E1QK45</accession>
<gene>
    <name evidence="1" type="ordered locus">Deba_2584</name>
</gene>
<dbReference type="EMBL" id="CP002085">
    <property type="protein sequence ID" value="ADK85938.1"/>
    <property type="molecule type" value="Genomic_DNA"/>
</dbReference>
<evidence type="ECO:0000313" key="2">
    <source>
        <dbReference type="Proteomes" id="UP000009047"/>
    </source>
</evidence>
<keyword evidence="2" id="KW-1185">Reference proteome</keyword>
<reference evidence="1 2" key="1">
    <citation type="journal article" date="2010" name="Stand. Genomic Sci.">
        <title>Complete genome sequence of Desulfarculus baarsii type strain (2st14).</title>
        <authorList>
            <person name="Sun H."/>
            <person name="Spring S."/>
            <person name="Lapidus A."/>
            <person name="Davenport K."/>
            <person name="Del Rio T.G."/>
            <person name="Tice H."/>
            <person name="Nolan M."/>
            <person name="Copeland A."/>
            <person name="Cheng J.F."/>
            <person name="Lucas S."/>
            <person name="Tapia R."/>
            <person name="Goodwin L."/>
            <person name="Pitluck S."/>
            <person name="Ivanova N."/>
            <person name="Pagani I."/>
            <person name="Mavromatis K."/>
            <person name="Ovchinnikova G."/>
            <person name="Pati A."/>
            <person name="Chen A."/>
            <person name="Palaniappan K."/>
            <person name="Hauser L."/>
            <person name="Chang Y.J."/>
            <person name="Jeffries C.D."/>
            <person name="Detter J.C."/>
            <person name="Han C."/>
            <person name="Rohde M."/>
            <person name="Brambilla E."/>
            <person name="Goker M."/>
            <person name="Woyke T."/>
            <person name="Bristow J."/>
            <person name="Eisen J.A."/>
            <person name="Markowitz V."/>
            <person name="Hugenholtz P."/>
            <person name="Kyrpides N.C."/>
            <person name="Klenk H.P."/>
            <person name="Land M."/>
        </authorList>
    </citation>
    <scope>NUCLEOTIDE SEQUENCE [LARGE SCALE GENOMIC DNA]</scope>
    <source>
        <strain evidence="2">ATCC 33931 / DSM 2075 / LMG 7858 / VKM B-1802 / 2st14</strain>
    </source>
</reference>
<dbReference type="HOGENOM" id="CLU_1710085_0_0_7"/>
<organism evidence="1 2">
    <name type="scientific">Desulfarculus baarsii (strain ATCC 33931 / DSM 2075 / LMG 7858 / VKM B-1802 / 2st14)</name>
    <dbReference type="NCBI Taxonomy" id="644282"/>
    <lineage>
        <taxon>Bacteria</taxon>
        <taxon>Pseudomonadati</taxon>
        <taxon>Thermodesulfobacteriota</taxon>
        <taxon>Desulfarculia</taxon>
        <taxon>Desulfarculales</taxon>
        <taxon>Desulfarculaceae</taxon>
        <taxon>Desulfarculus</taxon>
    </lineage>
</organism>
<proteinExistence type="predicted"/>
<protein>
    <submittedName>
        <fullName evidence="1">Uncharacterized protein</fullName>
    </submittedName>
</protein>
<dbReference type="KEGG" id="dbr:Deba_2584"/>
<sequence>MHSLIENTRIVEAIPPSAGDVELVGDLVSLKHCQSLTVLVHVNQANAATVAITLEQAQDVSGTAAKAMAKDAPIYLVADAAASDTWIRQADGVGFTTDAALKHKLVALDVDAQHLDLENGFTCLRVKVGASHAANLVAAQYIAVGSRYGGASLIVD</sequence>
<dbReference type="STRING" id="644282.Deba_2584"/>
<dbReference type="Proteomes" id="UP000009047">
    <property type="component" value="Chromosome"/>
</dbReference>
<dbReference type="AlphaFoldDB" id="E1QK45"/>
<name>E1QK45_DESB2</name>
<evidence type="ECO:0000313" key="1">
    <source>
        <dbReference type="EMBL" id="ADK85938.1"/>
    </source>
</evidence>